<gene>
    <name evidence="1" type="ORF">HaLaN_02623</name>
</gene>
<feature type="non-terminal residue" evidence="1">
    <location>
        <position position="1"/>
    </location>
</feature>
<reference evidence="1 2" key="1">
    <citation type="submission" date="2020-02" db="EMBL/GenBank/DDBJ databases">
        <title>Draft genome sequence of Haematococcus lacustris strain NIES-144.</title>
        <authorList>
            <person name="Morimoto D."/>
            <person name="Nakagawa S."/>
            <person name="Yoshida T."/>
            <person name="Sawayama S."/>
        </authorList>
    </citation>
    <scope>NUCLEOTIDE SEQUENCE [LARGE SCALE GENOMIC DNA]</scope>
    <source>
        <strain evidence="1 2">NIES-144</strain>
    </source>
</reference>
<evidence type="ECO:0000313" key="1">
    <source>
        <dbReference type="EMBL" id="GFH07771.1"/>
    </source>
</evidence>
<keyword evidence="2" id="KW-1185">Reference proteome</keyword>
<sequence length="60" mass="6498">MVQGQANYFRSLQHFQLAIVGDLHLAPEQMPLFQAARDQLVSAMGAADNPTHDTGAAAYL</sequence>
<evidence type="ECO:0000313" key="2">
    <source>
        <dbReference type="Proteomes" id="UP000485058"/>
    </source>
</evidence>
<accession>A0A699YEC9</accession>
<name>A0A699YEC9_HAELA</name>
<dbReference type="Proteomes" id="UP000485058">
    <property type="component" value="Unassembled WGS sequence"/>
</dbReference>
<proteinExistence type="predicted"/>
<dbReference type="EMBL" id="BLLF01000115">
    <property type="protein sequence ID" value="GFH07771.1"/>
    <property type="molecule type" value="Genomic_DNA"/>
</dbReference>
<feature type="non-terminal residue" evidence="1">
    <location>
        <position position="60"/>
    </location>
</feature>
<protein>
    <submittedName>
        <fullName evidence="1">Uncharacterized protein</fullName>
    </submittedName>
</protein>
<organism evidence="1 2">
    <name type="scientific">Haematococcus lacustris</name>
    <name type="common">Green alga</name>
    <name type="synonym">Haematococcus pluvialis</name>
    <dbReference type="NCBI Taxonomy" id="44745"/>
    <lineage>
        <taxon>Eukaryota</taxon>
        <taxon>Viridiplantae</taxon>
        <taxon>Chlorophyta</taxon>
        <taxon>core chlorophytes</taxon>
        <taxon>Chlorophyceae</taxon>
        <taxon>CS clade</taxon>
        <taxon>Chlamydomonadales</taxon>
        <taxon>Haematococcaceae</taxon>
        <taxon>Haematococcus</taxon>
    </lineage>
</organism>
<comment type="caution">
    <text evidence="1">The sequence shown here is derived from an EMBL/GenBank/DDBJ whole genome shotgun (WGS) entry which is preliminary data.</text>
</comment>
<dbReference type="AlphaFoldDB" id="A0A699YEC9"/>